<dbReference type="Proteomes" id="UP001462961">
    <property type="component" value="Unassembled WGS sequence"/>
</dbReference>
<dbReference type="InterPro" id="IPR016039">
    <property type="entry name" value="Thiolase-like"/>
</dbReference>
<evidence type="ECO:0000313" key="6">
    <source>
        <dbReference type="Proteomes" id="UP001462961"/>
    </source>
</evidence>
<organism evidence="5 6">
    <name type="scientific">Paraburkholderia caribensis</name>
    <dbReference type="NCBI Taxonomy" id="75105"/>
    <lineage>
        <taxon>Bacteria</taxon>
        <taxon>Pseudomonadati</taxon>
        <taxon>Pseudomonadota</taxon>
        <taxon>Betaproteobacteria</taxon>
        <taxon>Burkholderiales</taxon>
        <taxon>Burkholderiaceae</taxon>
        <taxon>Paraburkholderia</taxon>
    </lineage>
</organism>
<dbReference type="SUPFAM" id="SSF53901">
    <property type="entry name" value="Thiolase-like"/>
    <property type="match status" value="2"/>
</dbReference>
<evidence type="ECO:0000313" key="5">
    <source>
        <dbReference type="EMBL" id="MEO1752476.1"/>
    </source>
</evidence>
<accession>A0ABV0DQT4</accession>
<dbReference type="Gene3D" id="3.40.47.10">
    <property type="match status" value="1"/>
</dbReference>
<dbReference type="EMBL" id="JAYLVJ010000001">
    <property type="protein sequence ID" value="MEO1752476.1"/>
    <property type="molecule type" value="Genomic_DNA"/>
</dbReference>
<reference evidence="5 6" key="1">
    <citation type="submission" date="2024-01" db="EMBL/GenBank/DDBJ databases">
        <title>The diversity of rhizobia nodulating Mimosa spp. in eleven states of Brazil covering several biomes is determined by host plant, location, and edaphic factors.</title>
        <authorList>
            <person name="Rouws L."/>
            <person name="Barauna A."/>
            <person name="Beukes C."/>
            <person name="De Faria S.M."/>
            <person name="Gross E."/>
            <person name="Dos Reis Junior F.B."/>
            <person name="Simon M."/>
            <person name="Maluk M."/>
            <person name="Odee D.W."/>
            <person name="Kenicer G."/>
            <person name="Young J.P.W."/>
            <person name="Reis V.M."/>
            <person name="Zilli J."/>
            <person name="James E.K."/>
        </authorList>
    </citation>
    <scope>NUCLEOTIDE SEQUENCE [LARGE SCALE GENOMIC DNA]</scope>
    <source>
        <strain evidence="5 6">JHI1651</strain>
    </source>
</reference>
<feature type="domain" description="Ketosynthase family 3 (KS3)" evidence="4">
    <location>
        <begin position="1"/>
        <end position="375"/>
    </location>
</feature>
<dbReference type="Pfam" id="PF00109">
    <property type="entry name" value="ketoacyl-synt"/>
    <property type="match status" value="1"/>
</dbReference>
<comment type="caution">
    <text evidence="5">The sequence shown here is derived from an EMBL/GenBank/DDBJ whole genome shotgun (WGS) entry which is preliminary data.</text>
</comment>
<dbReference type="Pfam" id="PF02801">
    <property type="entry name" value="Ketoacyl-synt_C"/>
    <property type="match status" value="1"/>
</dbReference>
<evidence type="ECO:0000256" key="2">
    <source>
        <dbReference type="ARBA" id="ARBA00022679"/>
    </source>
</evidence>
<comment type="similarity">
    <text evidence="1 3">Belongs to the thiolase-like superfamily. Beta-ketoacyl-ACP synthases family.</text>
</comment>
<evidence type="ECO:0000256" key="3">
    <source>
        <dbReference type="RuleBase" id="RU003694"/>
    </source>
</evidence>
<name>A0ABV0DQT4_9BURK</name>
<dbReference type="PANTHER" id="PTHR11712">
    <property type="entry name" value="POLYKETIDE SYNTHASE-RELATED"/>
    <property type="match status" value="1"/>
</dbReference>
<dbReference type="InterPro" id="IPR014030">
    <property type="entry name" value="Ketoacyl_synth_N"/>
</dbReference>
<protein>
    <submittedName>
        <fullName evidence="5">Beta-ketoacyl synthase N-terminal-like domain-containing protein</fullName>
    </submittedName>
</protein>
<dbReference type="SMART" id="SM00825">
    <property type="entry name" value="PKS_KS"/>
    <property type="match status" value="1"/>
</dbReference>
<sequence>MLAIRAIGAVTPLGNSWGETFAALLENQAARVPYSCIRPDIGLEVPVAAVLGVKRDVDHLGRGAACTLIGQAVAGALAAYRGQSAVSVAISASNHGEADVLDLLVRSGAESTGKALPWVGIVDDPLLHDISASSLHVCSACTSGAHGLHLAMAAARLGELRRPLIVVAGDALSSLGVAGFLRAGATGSGPCEPFRSGSRGMLVGEGAVAIVLEPRTVATGPDDVGVLASAISCDAAHPTHPDPGGVYLEQAIRQVIQRAGLTLQQVGAIVAHGTGTRANDAVEAAVFSRVFGHAVPITSSKGATGHLMSASGLLNVAIAARIVELGLIPPSHGESAPLAGVNLVTRAPRFINPGQAVLVVCSGFGGNNVALLIGNCRS</sequence>
<keyword evidence="2 3" id="KW-0808">Transferase</keyword>
<evidence type="ECO:0000259" key="4">
    <source>
        <dbReference type="PROSITE" id="PS52004"/>
    </source>
</evidence>
<dbReference type="PROSITE" id="PS52004">
    <property type="entry name" value="KS3_2"/>
    <property type="match status" value="1"/>
</dbReference>
<proteinExistence type="inferred from homology"/>
<gene>
    <name evidence="5" type="ORF">VOI32_00840</name>
</gene>
<dbReference type="InterPro" id="IPR000794">
    <property type="entry name" value="Beta-ketoacyl_synthase"/>
</dbReference>
<dbReference type="RefSeq" id="WP_107200720.1">
    <property type="nucleotide sequence ID" value="NZ_CP015958.1"/>
</dbReference>
<dbReference type="InterPro" id="IPR020841">
    <property type="entry name" value="PKS_Beta-ketoAc_synthase_dom"/>
</dbReference>
<evidence type="ECO:0000256" key="1">
    <source>
        <dbReference type="ARBA" id="ARBA00008467"/>
    </source>
</evidence>
<dbReference type="InterPro" id="IPR014031">
    <property type="entry name" value="Ketoacyl_synth_C"/>
</dbReference>
<keyword evidence="6" id="KW-1185">Reference proteome</keyword>
<dbReference type="PANTHER" id="PTHR11712:SF347">
    <property type="entry name" value="BETA KETOACYL-ACYL CARRIER PROTEIN SYNTHASE"/>
    <property type="match status" value="1"/>
</dbReference>